<proteinExistence type="predicted"/>
<dbReference type="EMBL" id="PDJK01000002">
    <property type="protein sequence ID" value="PFG50187.1"/>
    <property type="molecule type" value="Genomic_DNA"/>
</dbReference>
<dbReference type="InterPro" id="IPR020045">
    <property type="entry name" value="DNA_polI_H3TH"/>
</dbReference>
<dbReference type="RefSeq" id="WP_245915199.1">
    <property type="nucleotide sequence ID" value="NZ_JBIAKZ010000012.1"/>
</dbReference>
<accession>A0A2A9FFG3</accession>
<dbReference type="Gene3D" id="1.10.150.20">
    <property type="entry name" value="5' to 3' exonuclease, C-terminal subdomain"/>
    <property type="match status" value="1"/>
</dbReference>
<dbReference type="PANTHER" id="PTHR42646:SF2">
    <property type="entry name" value="5'-3' EXONUCLEASE FAMILY PROTEIN"/>
    <property type="match status" value="1"/>
</dbReference>
<feature type="domain" description="5'-3' exonuclease" evidence="7">
    <location>
        <begin position="5"/>
        <end position="264"/>
    </location>
</feature>
<protein>
    <recommendedName>
        <fullName evidence="6">5'-3' exonuclease</fullName>
    </recommendedName>
</protein>
<evidence type="ECO:0000256" key="6">
    <source>
        <dbReference type="ARBA" id="ARBA00050026"/>
    </source>
</evidence>
<gene>
    <name evidence="8" type="ORF">ATK36_5396</name>
</gene>
<dbReference type="InterPro" id="IPR008918">
    <property type="entry name" value="HhH2"/>
</dbReference>
<sequence length="285" mass="31491">MPAGVPLLLVDGHNLLWRAAFGFPAAILSRDKTRDLTAEFGFFALLRVAIREEMPEPPEVLVVFDGEHGAADRKDSDADYKANRVLDEAALKPLRAIPHVQRALTDYGIAWIEIDTAEADDVIATLVTATRNRTPERHVRIMSGDRDFYQLVDDRVHALNTVMKRGRRHIGPAEVVDRYGVTPDQWPDFCALKGDTADNIPGVKGIGEGTAAKLLAGGLRLDQLAASGRLTGAKKTKVTDAWEQVLAWRDLIRMRTGLDLPHHPTGHPTRELPKPADVIEKLGLW</sequence>
<dbReference type="GO" id="GO:0008409">
    <property type="term" value="F:5'-3' exonuclease activity"/>
    <property type="evidence" value="ECO:0007669"/>
    <property type="project" value="InterPro"/>
</dbReference>
<dbReference type="SMART" id="SM00279">
    <property type="entry name" value="HhH2"/>
    <property type="match status" value="1"/>
</dbReference>
<dbReference type="SUPFAM" id="SSF47807">
    <property type="entry name" value="5' to 3' exonuclease, C-terminal subdomain"/>
    <property type="match status" value="1"/>
</dbReference>
<keyword evidence="4" id="KW-0238">DNA-binding</keyword>
<dbReference type="InterPro" id="IPR002421">
    <property type="entry name" value="5-3_exonuclease"/>
</dbReference>
<dbReference type="Pfam" id="PF01367">
    <property type="entry name" value="5_3_exonuc"/>
    <property type="match status" value="1"/>
</dbReference>
<evidence type="ECO:0000313" key="8">
    <source>
        <dbReference type="EMBL" id="PFG50187.1"/>
    </source>
</evidence>
<evidence type="ECO:0000256" key="2">
    <source>
        <dbReference type="ARBA" id="ARBA00022801"/>
    </source>
</evidence>
<dbReference type="Proteomes" id="UP000243542">
    <property type="component" value="Unassembled WGS sequence"/>
</dbReference>
<dbReference type="Gene3D" id="3.40.50.1010">
    <property type="entry name" value="5'-nuclease"/>
    <property type="match status" value="1"/>
</dbReference>
<dbReference type="SUPFAM" id="SSF88723">
    <property type="entry name" value="PIN domain-like"/>
    <property type="match status" value="1"/>
</dbReference>
<reference evidence="8 9" key="1">
    <citation type="submission" date="2017-10" db="EMBL/GenBank/DDBJ databases">
        <title>Sequencing the genomes of 1000 actinobacteria strains.</title>
        <authorList>
            <person name="Klenk H.-P."/>
        </authorList>
    </citation>
    <scope>NUCLEOTIDE SEQUENCE [LARGE SCALE GENOMIC DNA]</scope>
    <source>
        <strain evidence="8 9">DSM 46092</strain>
    </source>
</reference>
<dbReference type="PANTHER" id="PTHR42646">
    <property type="entry name" value="FLAP ENDONUCLEASE XNI"/>
    <property type="match status" value="1"/>
</dbReference>
<dbReference type="InterPro" id="IPR038969">
    <property type="entry name" value="FEN"/>
</dbReference>
<keyword evidence="9" id="KW-1185">Reference proteome</keyword>
<dbReference type="SMART" id="SM00475">
    <property type="entry name" value="53EXOc"/>
    <property type="match status" value="1"/>
</dbReference>
<organism evidence="8 9">
    <name type="scientific">Amycolatopsis sulphurea</name>
    <dbReference type="NCBI Taxonomy" id="76022"/>
    <lineage>
        <taxon>Bacteria</taxon>
        <taxon>Bacillati</taxon>
        <taxon>Actinomycetota</taxon>
        <taxon>Actinomycetes</taxon>
        <taxon>Pseudonocardiales</taxon>
        <taxon>Pseudonocardiaceae</taxon>
        <taxon>Amycolatopsis</taxon>
    </lineage>
</organism>
<dbReference type="AlphaFoldDB" id="A0A2A9FFG3"/>
<keyword evidence="2" id="KW-0378">Hydrolase</keyword>
<evidence type="ECO:0000313" key="9">
    <source>
        <dbReference type="Proteomes" id="UP000243542"/>
    </source>
</evidence>
<dbReference type="InterPro" id="IPR036279">
    <property type="entry name" value="5-3_exonuclease_C_sf"/>
</dbReference>
<evidence type="ECO:0000256" key="1">
    <source>
        <dbReference type="ARBA" id="ARBA00022722"/>
    </source>
</evidence>
<comment type="caution">
    <text evidence="8">The sequence shown here is derived from an EMBL/GenBank/DDBJ whole genome shotgun (WGS) entry which is preliminary data.</text>
</comment>
<name>A0A2A9FFG3_9PSEU</name>
<dbReference type="GO" id="GO:0033567">
    <property type="term" value="P:DNA replication, Okazaki fragment processing"/>
    <property type="evidence" value="ECO:0007669"/>
    <property type="project" value="InterPro"/>
</dbReference>
<dbReference type="InterPro" id="IPR020046">
    <property type="entry name" value="5-3_exonucl_a-hlix_arch_N"/>
</dbReference>
<comment type="function">
    <text evidence="5">5'-3' exonuclease acting preferentially on double-stranded DNA.</text>
</comment>
<dbReference type="GO" id="GO:0003677">
    <property type="term" value="F:DNA binding"/>
    <property type="evidence" value="ECO:0007669"/>
    <property type="project" value="UniProtKB-KW"/>
</dbReference>
<dbReference type="GO" id="GO:0017108">
    <property type="term" value="F:5'-flap endonuclease activity"/>
    <property type="evidence" value="ECO:0007669"/>
    <property type="project" value="InterPro"/>
</dbReference>
<dbReference type="InterPro" id="IPR029060">
    <property type="entry name" value="PIN-like_dom_sf"/>
</dbReference>
<dbReference type="Pfam" id="PF02739">
    <property type="entry name" value="5_3_exonuc_N"/>
    <property type="match status" value="1"/>
</dbReference>
<evidence type="ECO:0000256" key="4">
    <source>
        <dbReference type="ARBA" id="ARBA00023125"/>
    </source>
</evidence>
<evidence type="ECO:0000259" key="7">
    <source>
        <dbReference type="SMART" id="SM00475"/>
    </source>
</evidence>
<keyword evidence="3" id="KW-0269">Exonuclease</keyword>
<evidence type="ECO:0000256" key="3">
    <source>
        <dbReference type="ARBA" id="ARBA00022839"/>
    </source>
</evidence>
<dbReference type="CDD" id="cd09859">
    <property type="entry name" value="PIN_53EXO"/>
    <property type="match status" value="1"/>
</dbReference>
<dbReference type="CDD" id="cd09898">
    <property type="entry name" value="H3TH_53EXO"/>
    <property type="match status" value="1"/>
</dbReference>
<evidence type="ECO:0000256" key="5">
    <source>
        <dbReference type="ARBA" id="ARBA00049957"/>
    </source>
</evidence>
<keyword evidence="1" id="KW-0540">Nuclease</keyword>